<dbReference type="STRING" id="519472.BHY08_00890"/>
<protein>
    <recommendedName>
        <fullName evidence="2">CsbD-like domain-containing protein</fullName>
    </recommendedName>
</protein>
<reference evidence="3 4" key="1">
    <citation type="submission" date="2016-09" db="EMBL/GenBank/DDBJ databases">
        <title>Vagococcus teuberi sp. nov., isolated from the Malian artisanal sour milk fene.</title>
        <authorList>
            <person name="Wullschleger S."/>
            <person name="Seifert C."/>
            <person name="Baumgartner S."/>
            <person name="Lacroix C."/>
            <person name="Bonfoh B."/>
            <person name="Stevens M.J."/>
            <person name="Meile L."/>
        </authorList>
    </citation>
    <scope>NUCLEOTIDE SEQUENCE [LARGE SCALE GENOMIC DNA]</scope>
    <source>
        <strain evidence="3 4">DSM 21459</strain>
    </source>
</reference>
<dbReference type="KEGG" id="vte:BHY08_00890"/>
<name>A0A1J0A3L7_9ENTE</name>
<dbReference type="InterPro" id="IPR036629">
    <property type="entry name" value="YjbJ_sf"/>
</dbReference>
<evidence type="ECO:0000313" key="4">
    <source>
        <dbReference type="Proteomes" id="UP000191200"/>
    </source>
</evidence>
<evidence type="ECO:0000256" key="1">
    <source>
        <dbReference type="ARBA" id="ARBA00009129"/>
    </source>
</evidence>
<evidence type="ECO:0000313" key="3">
    <source>
        <dbReference type="EMBL" id="APB30506.1"/>
    </source>
</evidence>
<dbReference type="SUPFAM" id="SSF69047">
    <property type="entry name" value="Hypothetical protein YjbJ"/>
    <property type="match status" value="1"/>
</dbReference>
<proteinExistence type="inferred from homology"/>
<dbReference type="RefSeq" id="WP_071456073.1">
    <property type="nucleotide sequence ID" value="NZ_CP017267.1"/>
</dbReference>
<accession>A0A1J0A3L7</accession>
<dbReference type="InterPro" id="IPR008462">
    <property type="entry name" value="CsbD"/>
</dbReference>
<dbReference type="OrthoDB" id="3257133at2"/>
<organism evidence="3 4">
    <name type="scientific">Vagococcus teuberi</name>
    <dbReference type="NCBI Taxonomy" id="519472"/>
    <lineage>
        <taxon>Bacteria</taxon>
        <taxon>Bacillati</taxon>
        <taxon>Bacillota</taxon>
        <taxon>Bacilli</taxon>
        <taxon>Lactobacillales</taxon>
        <taxon>Enterococcaceae</taxon>
        <taxon>Vagococcus</taxon>
    </lineage>
</organism>
<sequence length="65" mass="7137">MTNNGKIDKVVGKVKETTGDVTSNEELKGEGVLKQVEGKIKEVSSDIKDKTEEVIGDVKEKFDNK</sequence>
<comment type="similarity">
    <text evidence="1">Belongs to the UPF0337 (CsbD) family.</text>
</comment>
<dbReference type="Pfam" id="PF05532">
    <property type="entry name" value="CsbD"/>
    <property type="match status" value="1"/>
</dbReference>
<dbReference type="AlphaFoldDB" id="A0A1J0A3L7"/>
<dbReference type="EMBL" id="CP017267">
    <property type="protein sequence ID" value="APB30506.1"/>
    <property type="molecule type" value="Genomic_DNA"/>
</dbReference>
<dbReference type="Gene3D" id="1.10.1470.10">
    <property type="entry name" value="YjbJ"/>
    <property type="match status" value="1"/>
</dbReference>
<evidence type="ECO:0000259" key="2">
    <source>
        <dbReference type="Pfam" id="PF05532"/>
    </source>
</evidence>
<feature type="domain" description="CsbD-like" evidence="2">
    <location>
        <begin position="5"/>
        <end position="52"/>
    </location>
</feature>
<keyword evidence="4" id="KW-1185">Reference proteome</keyword>
<gene>
    <name evidence="3" type="ORF">BHY08_00890</name>
</gene>
<dbReference type="Proteomes" id="UP000191200">
    <property type="component" value="Chromosome"/>
</dbReference>